<feature type="region of interest" description="Disordered" evidence="5">
    <location>
        <begin position="93"/>
        <end position="114"/>
    </location>
</feature>
<dbReference type="InterPro" id="IPR013177">
    <property type="entry name" value="Ribosomal_mS38_C"/>
</dbReference>
<keyword evidence="8" id="KW-1185">Reference proteome</keyword>
<dbReference type="EMBL" id="KV454539">
    <property type="protein sequence ID" value="ODV68758.1"/>
    <property type="molecule type" value="Genomic_DNA"/>
</dbReference>
<dbReference type="SMART" id="SM01155">
    <property type="entry name" value="DUF1713"/>
    <property type="match status" value="1"/>
</dbReference>
<comment type="subcellular location">
    <subcellularLocation>
        <location evidence="1">Mitochondrion</location>
    </subcellularLocation>
</comment>
<evidence type="ECO:0000256" key="5">
    <source>
        <dbReference type="SAM" id="MobiDB-lite"/>
    </source>
</evidence>
<dbReference type="AlphaFoldDB" id="A0A1E4RNA1"/>
<accession>A0A1E4RNA1</accession>
<dbReference type="STRING" id="984485.A0A1E4RNA1"/>
<gene>
    <name evidence="7" type="ORF">HYPBUDRAFT_152088</name>
</gene>
<evidence type="ECO:0000256" key="2">
    <source>
        <dbReference type="ARBA" id="ARBA00023128"/>
    </source>
</evidence>
<feature type="domain" description="Ribosomal protein mS38 C-terminal" evidence="6">
    <location>
        <begin position="80"/>
        <end position="113"/>
    </location>
</feature>
<dbReference type="Pfam" id="PF08213">
    <property type="entry name" value="COX24_C"/>
    <property type="match status" value="1"/>
</dbReference>
<proteinExistence type="inferred from homology"/>
<keyword evidence="2" id="KW-0496">Mitochondrion</keyword>
<comment type="similarity">
    <text evidence="3">Belongs to the mitochondrion-specific ribosomal protein mS38 family.</text>
</comment>
<evidence type="ECO:0000256" key="3">
    <source>
        <dbReference type="ARBA" id="ARBA00035647"/>
    </source>
</evidence>
<dbReference type="GO" id="GO:0005739">
    <property type="term" value="C:mitochondrion"/>
    <property type="evidence" value="ECO:0007669"/>
    <property type="project" value="UniProtKB-SubCell"/>
</dbReference>
<evidence type="ECO:0000259" key="6">
    <source>
        <dbReference type="SMART" id="SM01155"/>
    </source>
</evidence>
<sequence length="114" mass="13212">MFRSVFSRGAAAFGSRMYASIARPVLSKPTFFNLNQSPVSKSFINQIQFPQSSIASNLNAWETPGLEDTDMSLENDNTMYMDSVLRKRRLKMKKHKLRKRRRAQRSLKKRLGKI</sequence>
<dbReference type="Proteomes" id="UP000095085">
    <property type="component" value="Unassembled WGS sequence"/>
</dbReference>
<dbReference type="PANTHER" id="PTHR32035">
    <property type="entry name" value="AURORA KINASE A-INTERACTING PROTEIN"/>
    <property type="match status" value="1"/>
</dbReference>
<dbReference type="RefSeq" id="XP_020077825.1">
    <property type="nucleotide sequence ID" value="XM_020220834.1"/>
</dbReference>
<protein>
    <recommendedName>
        <fullName evidence="4">Small ribosomal subunit protein mS38</fullName>
    </recommendedName>
</protein>
<organism evidence="7 8">
    <name type="scientific">Hyphopichia burtonii NRRL Y-1933</name>
    <dbReference type="NCBI Taxonomy" id="984485"/>
    <lineage>
        <taxon>Eukaryota</taxon>
        <taxon>Fungi</taxon>
        <taxon>Dikarya</taxon>
        <taxon>Ascomycota</taxon>
        <taxon>Saccharomycotina</taxon>
        <taxon>Pichiomycetes</taxon>
        <taxon>Debaryomycetaceae</taxon>
        <taxon>Hyphopichia</taxon>
    </lineage>
</organism>
<evidence type="ECO:0000256" key="4">
    <source>
        <dbReference type="ARBA" id="ARBA00035682"/>
    </source>
</evidence>
<reference evidence="8" key="1">
    <citation type="submission" date="2016-05" db="EMBL/GenBank/DDBJ databases">
        <title>Comparative genomics of biotechnologically important yeasts.</title>
        <authorList>
            <consortium name="DOE Joint Genome Institute"/>
            <person name="Riley R."/>
            <person name="Haridas S."/>
            <person name="Wolfe K.H."/>
            <person name="Lopes M.R."/>
            <person name="Hittinger C.T."/>
            <person name="Goker M."/>
            <person name="Salamov A."/>
            <person name="Wisecaver J."/>
            <person name="Long T.M."/>
            <person name="Aerts A.L."/>
            <person name="Barry K."/>
            <person name="Choi C."/>
            <person name="Clum A."/>
            <person name="Coughlan A.Y."/>
            <person name="Deshpande S."/>
            <person name="Douglass A.P."/>
            <person name="Hanson S.J."/>
            <person name="Klenk H.-P."/>
            <person name="Labutti K."/>
            <person name="Lapidus A."/>
            <person name="Lindquist E."/>
            <person name="Lipzen A."/>
            <person name="Meier-Kolthoff J.P."/>
            <person name="Ohm R.A."/>
            <person name="Otillar R.P."/>
            <person name="Pangilinan J."/>
            <person name="Peng Y."/>
            <person name="Rokas A."/>
            <person name="Rosa C.A."/>
            <person name="Scheuner C."/>
            <person name="Sibirny A.A."/>
            <person name="Slot J.C."/>
            <person name="Stielow J.B."/>
            <person name="Sun H."/>
            <person name="Kurtzman C.P."/>
            <person name="Blackwell M."/>
            <person name="Grigoriev I.V."/>
            <person name="Jeffries T.W."/>
        </authorList>
    </citation>
    <scope>NUCLEOTIDE SEQUENCE [LARGE SCALE GENOMIC DNA]</scope>
    <source>
        <strain evidence="8">NRRL Y-1933</strain>
    </source>
</reference>
<evidence type="ECO:0000313" key="7">
    <source>
        <dbReference type="EMBL" id="ODV68758.1"/>
    </source>
</evidence>
<evidence type="ECO:0000313" key="8">
    <source>
        <dbReference type="Proteomes" id="UP000095085"/>
    </source>
</evidence>
<name>A0A1E4RNA1_9ASCO</name>
<dbReference type="GeneID" id="30995384"/>
<evidence type="ECO:0000256" key="1">
    <source>
        <dbReference type="ARBA" id="ARBA00004173"/>
    </source>
</evidence>
<dbReference type="PANTHER" id="PTHR32035:SF3">
    <property type="entry name" value="SMALL RIBOSOMAL SUBUNIT PROTEIN MS38"/>
    <property type="match status" value="1"/>
</dbReference>